<dbReference type="SUPFAM" id="SSF47077">
    <property type="entry name" value="T4 endonuclease V"/>
    <property type="match status" value="1"/>
</dbReference>
<name>A0ABS7EGZ3_9GAMM</name>
<reference evidence="1" key="1">
    <citation type="submission" date="2021-07" db="EMBL/GenBank/DDBJ databases">
        <title>Neiella marina sp. nov., isolated from the intestinal content of sea cucumber Apostichopus japonicus.</title>
        <authorList>
            <person name="Bai X."/>
        </authorList>
    </citation>
    <scope>NUCLEOTIDE SEQUENCE</scope>
    <source>
        <strain evidence="1">126</strain>
    </source>
</reference>
<proteinExistence type="predicted"/>
<dbReference type="Proteomes" id="UP001166251">
    <property type="component" value="Unassembled WGS sequence"/>
</dbReference>
<sequence length="231" mass="26339">MKIWDCYPAYLTQPLLVAEHREIHGLLQIVERGKSLAKTADPHIANWLAHPGALATRHEQLVEEMSLRDIEHKSPVAVQAGAVLWPKVSGDIGIGIQFEQLAAMGNDARLLSPKKPDDLLQQNALSIMARDPSLYKFLQAENQNGRLKLIELQREVTEVIRRPVNLEFLERVVATMWRYCEQAPEAFTFSSRSKDPMRRLKAIQFLASKYKWPELWQTTALTDLACCQLVE</sequence>
<dbReference type="InterPro" id="IPR024796">
    <property type="entry name" value="T4_endonuc_V"/>
</dbReference>
<comment type="caution">
    <text evidence="1">The sequence shown here is derived from an EMBL/GenBank/DDBJ whole genome shotgun (WGS) entry which is preliminary data.</text>
</comment>
<protein>
    <submittedName>
        <fullName evidence="1">Pyrimidine dimer DNA glycosylase/endonuclease V</fullName>
    </submittedName>
</protein>
<gene>
    <name evidence="1" type="ORF">K0504_10925</name>
</gene>
<dbReference type="InterPro" id="IPR004260">
    <property type="entry name" value="Pyr-dimer_DNA_glycosylase"/>
</dbReference>
<dbReference type="Pfam" id="PF03013">
    <property type="entry name" value="Pyr_excise"/>
    <property type="match status" value="1"/>
</dbReference>
<accession>A0ABS7EGZ3</accession>
<keyword evidence="2" id="KW-1185">Reference proteome</keyword>
<organism evidence="1 2">
    <name type="scientific">Neiella holothuriorum</name>
    <dbReference type="NCBI Taxonomy" id="2870530"/>
    <lineage>
        <taxon>Bacteria</taxon>
        <taxon>Pseudomonadati</taxon>
        <taxon>Pseudomonadota</taxon>
        <taxon>Gammaproteobacteria</taxon>
        <taxon>Alteromonadales</taxon>
        <taxon>Echinimonadaceae</taxon>
        <taxon>Neiella</taxon>
    </lineage>
</organism>
<dbReference type="RefSeq" id="WP_220104232.1">
    <property type="nucleotide sequence ID" value="NZ_JAHZSS010000012.1"/>
</dbReference>
<evidence type="ECO:0000313" key="2">
    <source>
        <dbReference type="Proteomes" id="UP001166251"/>
    </source>
</evidence>
<dbReference type="Gene3D" id="1.10.440.10">
    <property type="entry name" value="T4 endonuclease V"/>
    <property type="match status" value="1"/>
</dbReference>
<evidence type="ECO:0000313" key="1">
    <source>
        <dbReference type="EMBL" id="MBW8191550.1"/>
    </source>
</evidence>
<dbReference type="EMBL" id="JAHZSS010000012">
    <property type="protein sequence ID" value="MBW8191550.1"/>
    <property type="molecule type" value="Genomic_DNA"/>
</dbReference>